<name>A0A2U8WQY9_9HYPH</name>
<evidence type="ECO:0000313" key="4">
    <source>
        <dbReference type="Proteomes" id="UP000245444"/>
    </source>
</evidence>
<accession>A0A2U8WQY9</accession>
<dbReference type="EMBL" id="CP029553">
    <property type="protein sequence ID" value="AWN48453.1"/>
    <property type="molecule type" value="Genomic_DNA"/>
</dbReference>
<protein>
    <submittedName>
        <fullName evidence="3">Uncharacterized protein</fullName>
    </submittedName>
</protein>
<proteinExistence type="predicted"/>
<feature type="region of interest" description="Disordered" evidence="1">
    <location>
        <begin position="143"/>
        <end position="225"/>
    </location>
</feature>
<dbReference type="OrthoDB" id="8005850at2"/>
<feature type="signal peptide" evidence="2">
    <location>
        <begin position="1"/>
        <end position="21"/>
    </location>
</feature>
<organism evidence="3 4">
    <name type="scientific">Methylobacterium terrae</name>
    <dbReference type="NCBI Taxonomy" id="2202827"/>
    <lineage>
        <taxon>Bacteria</taxon>
        <taxon>Pseudomonadati</taxon>
        <taxon>Pseudomonadota</taxon>
        <taxon>Alphaproteobacteria</taxon>
        <taxon>Hyphomicrobiales</taxon>
        <taxon>Methylobacteriaceae</taxon>
        <taxon>Methylobacterium</taxon>
    </lineage>
</organism>
<gene>
    <name evidence="3" type="ORF">DK419_20565</name>
</gene>
<sequence>MTRYAVLAALLAALSGLPARAAGEDAAPTCPTAQAPEFAGGKGFRLWVTRQGTMTLTNPLRPLSPETVQVLQVVIRNKLATAYGPDLSGLRRGPAPAALEAQNGAAIQWAGGFEGLPQTLRILADDGGQVLAELKFEACGDAPKVAEPKPAPTARKGGAARKGDAKAAPKTEAAQGDGAATGSAEAGQAKAAAPRPRPKREKAAAPDAGPARTPGGLMLPQGAIP</sequence>
<feature type="chain" id="PRO_5015836903" evidence="2">
    <location>
        <begin position="22"/>
        <end position="225"/>
    </location>
</feature>
<feature type="compositionally biased region" description="Low complexity" evidence="1">
    <location>
        <begin position="178"/>
        <end position="194"/>
    </location>
</feature>
<dbReference type="RefSeq" id="WP_109960742.1">
    <property type="nucleotide sequence ID" value="NZ_CP029553.1"/>
</dbReference>
<dbReference type="KEGG" id="mtea:DK419_20565"/>
<keyword evidence="4" id="KW-1185">Reference proteome</keyword>
<dbReference type="Proteomes" id="UP000245444">
    <property type="component" value="Chromosome"/>
</dbReference>
<dbReference type="AlphaFoldDB" id="A0A2U8WQY9"/>
<evidence type="ECO:0000256" key="1">
    <source>
        <dbReference type="SAM" id="MobiDB-lite"/>
    </source>
</evidence>
<keyword evidence="2" id="KW-0732">Signal</keyword>
<evidence type="ECO:0000313" key="3">
    <source>
        <dbReference type="EMBL" id="AWN48453.1"/>
    </source>
</evidence>
<reference evidence="3 4" key="1">
    <citation type="submission" date="2018-05" db="EMBL/GenBank/DDBJ databases">
        <title>Complete Genome Sequence of Methylobacterium sp. 17Sr1-28.</title>
        <authorList>
            <person name="Srinivasan S."/>
        </authorList>
    </citation>
    <scope>NUCLEOTIDE SEQUENCE [LARGE SCALE GENOMIC DNA]</scope>
    <source>
        <strain evidence="3 4">17Sr1-28</strain>
    </source>
</reference>
<evidence type="ECO:0000256" key="2">
    <source>
        <dbReference type="SAM" id="SignalP"/>
    </source>
</evidence>